<feature type="compositionally biased region" description="Polar residues" evidence="1">
    <location>
        <begin position="45"/>
        <end position="58"/>
    </location>
</feature>
<sequence length="203" mass="21975">MPPSCAHCKVFRHHVKSCPTVVHKDKNVKEKQGWVAKNVEGAGVASSSSLARDNSDQPQGVAKGAEDTWEIFGRVVIADDKVNSPSDSLVVQGDSSGLLAELVTKECVEGVEDFPPLHLSSQKQRGNEDLFDDESVPEARVTRAASLGNSFDSFDDMAIEFINFFTKQIGTVDEHVTGCSVDMLKALIPYSLPESAGATIIRR</sequence>
<name>A0ABR2Q248_9ROSI</name>
<organism evidence="2 3">
    <name type="scientific">Hibiscus sabdariffa</name>
    <name type="common">roselle</name>
    <dbReference type="NCBI Taxonomy" id="183260"/>
    <lineage>
        <taxon>Eukaryota</taxon>
        <taxon>Viridiplantae</taxon>
        <taxon>Streptophyta</taxon>
        <taxon>Embryophyta</taxon>
        <taxon>Tracheophyta</taxon>
        <taxon>Spermatophyta</taxon>
        <taxon>Magnoliopsida</taxon>
        <taxon>eudicotyledons</taxon>
        <taxon>Gunneridae</taxon>
        <taxon>Pentapetalae</taxon>
        <taxon>rosids</taxon>
        <taxon>malvids</taxon>
        <taxon>Malvales</taxon>
        <taxon>Malvaceae</taxon>
        <taxon>Malvoideae</taxon>
        <taxon>Hibiscus</taxon>
    </lineage>
</organism>
<evidence type="ECO:0000313" key="2">
    <source>
        <dbReference type="EMBL" id="KAK8994561.1"/>
    </source>
</evidence>
<protein>
    <submittedName>
        <fullName evidence="2">Uncharacterized protein</fullName>
    </submittedName>
</protein>
<reference evidence="2 3" key="1">
    <citation type="journal article" date="2024" name="G3 (Bethesda)">
        <title>Genome assembly of Hibiscus sabdariffa L. provides insights into metabolisms of medicinal natural products.</title>
        <authorList>
            <person name="Kim T."/>
        </authorList>
    </citation>
    <scope>NUCLEOTIDE SEQUENCE [LARGE SCALE GENOMIC DNA]</scope>
    <source>
        <strain evidence="2">TK-2024</strain>
        <tissue evidence="2">Old leaves</tissue>
    </source>
</reference>
<evidence type="ECO:0000313" key="3">
    <source>
        <dbReference type="Proteomes" id="UP001396334"/>
    </source>
</evidence>
<comment type="caution">
    <text evidence="2">The sequence shown here is derived from an EMBL/GenBank/DDBJ whole genome shotgun (WGS) entry which is preliminary data.</text>
</comment>
<keyword evidence="3" id="KW-1185">Reference proteome</keyword>
<dbReference type="EMBL" id="JBBPBN010000047">
    <property type="protein sequence ID" value="KAK8994561.1"/>
    <property type="molecule type" value="Genomic_DNA"/>
</dbReference>
<proteinExistence type="predicted"/>
<gene>
    <name evidence="2" type="ORF">V6N11_045642</name>
</gene>
<dbReference type="Proteomes" id="UP001396334">
    <property type="component" value="Unassembled WGS sequence"/>
</dbReference>
<feature type="region of interest" description="Disordered" evidence="1">
    <location>
        <begin position="45"/>
        <end position="64"/>
    </location>
</feature>
<accession>A0ABR2Q248</accession>
<evidence type="ECO:0000256" key="1">
    <source>
        <dbReference type="SAM" id="MobiDB-lite"/>
    </source>
</evidence>